<reference evidence="2 3" key="1">
    <citation type="journal article" date="2019" name="Commun. Biol.">
        <title>The bagworm genome reveals a unique fibroin gene that provides high tensile strength.</title>
        <authorList>
            <person name="Kono N."/>
            <person name="Nakamura H."/>
            <person name="Ohtoshi R."/>
            <person name="Tomita M."/>
            <person name="Numata K."/>
            <person name="Arakawa K."/>
        </authorList>
    </citation>
    <scope>NUCLEOTIDE SEQUENCE [LARGE SCALE GENOMIC DNA]</scope>
</reference>
<keyword evidence="3" id="KW-1185">Reference proteome</keyword>
<dbReference type="EMBL" id="BGZK01000349">
    <property type="protein sequence ID" value="GBP38484.1"/>
    <property type="molecule type" value="Genomic_DNA"/>
</dbReference>
<name>A0A4C1VKT9_EUMVA</name>
<evidence type="ECO:0000256" key="1">
    <source>
        <dbReference type="SAM" id="MobiDB-lite"/>
    </source>
</evidence>
<feature type="compositionally biased region" description="Low complexity" evidence="1">
    <location>
        <begin position="48"/>
        <end position="61"/>
    </location>
</feature>
<accession>A0A4C1VKT9</accession>
<evidence type="ECO:0000313" key="3">
    <source>
        <dbReference type="Proteomes" id="UP000299102"/>
    </source>
</evidence>
<protein>
    <submittedName>
        <fullName evidence="2">Uncharacterized protein</fullName>
    </submittedName>
</protein>
<feature type="region of interest" description="Disordered" evidence="1">
    <location>
        <begin position="36"/>
        <end position="69"/>
    </location>
</feature>
<dbReference type="AlphaFoldDB" id="A0A4C1VKT9"/>
<proteinExistence type="predicted"/>
<sequence>MASRRRDCAAACTRHLSRDRYPRLSRDKTPHFTCVSRVMDESGDQTFPASSPTPRDTTSPSLPSPRSPFSYPDPPFGPFPIVNESSGVLLSSPSPHFSLSVLSSFINPVLSQTSYSYIRNQQRIDDSSGVASVHGRQSPLAFCFLVAHNAHILVMPLDMVGPARGALMSDLGIICALFGYLLRSSDYADIVLRYNTAFPLQKTRTPVITYRSNECRACGRAPAAANMRQLSRLRQFEWSESVPGGVLSNGTV</sequence>
<dbReference type="Proteomes" id="UP000299102">
    <property type="component" value="Unassembled WGS sequence"/>
</dbReference>
<evidence type="ECO:0000313" key="2">
    <source>
        <dbReference type="EMBL" id="GBP38484.1"/>
    </source>
</evidence>
<gene>
    <name evidence="2" type="ORF">EVAR_23691_1</name>
</gene>
<comment type="caution">
    <text evidence="2">The sequence shown here is derived from an EMBL/GenBank/DDBJ whole genome shotgun (WGS) entry which is preliminary data.</text>
</comment>
<organism evidence="2 3">
    <name type="scientific">Eumeta variegata</name>
    <name type="common">Bagworm moth</name>
    <name type="synonym">Eumeta japonica</name>
    <dbReference type="NCBI Taxonomy" id="151549"/>
    <lineage>
        <taxon>Eukaryota</taxon>
        <taxon>Metazoa</taxon>
        <taxon>Ecdysozoa</taxon>
        <taxon>Arthropoda</taxon>
        <taxon>Hexapoda</taxon>
        <taxon>Insecta</taxon>
        <taxon>Pterygota</taxon>
        <taxon>Neoptera</taxon>
        <taxon>Endopterygota</taxon>
        <taxon>Lepidoptera</taxon>
        <taxon>Glossata</taxon>
        <taxon>Ditrysia</taxon>
        <taxon>Tineoidea</taxon>
        <taxon>Psychidae</taxon>
        <taxon>Oiketicinae</taxon>
        <taxon>Eumeta</taxon>
    </lineage>
</organism>